<evidence type="ECO:0000313" key="2">
    <source>
        <dbReference type="EMBL" id="KAJ0193078.1"/>
    </source>
</evidence>
<evidence type="ECO:0000313" key="3">
    <source>
        <dbReference type="Proteomes" id="UP000235145"/>
    </source>
</evidence>
<dbReference type="Proteomes" id="UP000235145">
    <property type="component" value="Unassembled WGS sequence"/>
</dbReference>
<feature type="domain" description="MULE transposase" evidence="1">
    <location>
        <begin position="149"/>
        <end position="199"/>
    </location>
</feature>
<accession>A0A9R1UT60</accession>
<proteinExistence type="predicted"/>
<dbReference type="Pfam" id="PF10551">
    <property type="entry name" value="MULE"/>
    <property type="match status" value="1"/>
</dbReference>
<gene>
    <name evidence="2" type="ORF">LSAT_V11C800406530</name>
</gene>
<comment type="caution">
    <text evidence="2">The sequence shown here is derived from an EMBL/GenBank/DDBJ whole genome shotgun (WGS) entry which is preliminary data.</text>
</comment>
<sequence length="201" mass="23240">MDNCDWWIRATKHSTTDTCQVVKLSEKQTCSHTQLPNENVLCHFLKGILVDSTDSMLWRKQIQRTLNNRLCVHISYWKAWNPKMYDLNLLRGTHEEGFQRQLLYCCNLEKKNLGAVTHIKMSDDNKFEYFFIAIGCAVRALQICLRPIIIIDGTHLKGKYLGTIFLVVGMDGNNQILPIAFGVGKTESGESWIWFLSRLKE</sequence>
<evidence type="ECO:0000259" key="1">
    <source>
        <dbReference type="Pfam" id="PF10551"/>
    </source>
</evidence>
<protein>
    <recommendedName>
        <fullName evidence="1">MULE transposase domain-containing protein</fullName>
    </recommendedName>
</protein>
<dbReference type="InterPro" id="IPR018289">
    <property type="entry name" value="MULE_transposase_dom"/>
</dbReference>
<dbReference type="PANTHER" id="PTHR31973">
    <property type="entry name" value="POLYPROTEIN, PUTATIVE-RELATED"/>
    <property type="match status" value="1"/>
</dbReference>
<keyword evidence="3" id="KW-1185">Reference proteome</keyword>
<name>A0A9R1UT60_LACSA</name>
<reference evidence="2 3" key="1">
    <citation type="journal article" date="2017" name="Nat. Commun.">
        <title>Genome assembly with in vitro proximity ligation data and whole-genome triplication in lettuce.</title>
        <authorList>
            <person name="Reyes-Chin-Wo S."/>
            <person name="Wang Z."/>
            <person name="Yang X."/>
            <person name="Kozik A."/>
            <person name="Arikit S."/>
            <person name="Song C."/>
            <person name="Xia L."/>
            <person name="Froenicke L."/>
            <person name="Lavelle D.O."/>
            <person name="Truco M.J."/>
            <person name="Xia R."/>
            <person name="Zhu S."/>
            <person name="Xu C."/>
            <person name="Xu H."/>
            <person name="Xu X."/>
            <person name="Cox K."/>
            <person name="Korf I."/>
            <person name="Meyers B.C."/>
            <person name="Michelmore R.W."/>
        </authorList>
    </citation>
    <scope>NUCLEOTIDE SEQUENCE [LARGE SCALE GENOMIC DNA]</scope>
    <source>
        <strain evidence="3">cv. Salinas</strain>
        <tissue evidence="2">Seedlings</tissue>
    </source>
</reference>
<dbReference type="AlphaFoldDB" id="A0A9R1UT60"/>
<dbReference type="EMBL" id="NBSK02000008">
    <property type="protein sequence ID" value="KAJ0193078.1"/>
    <property type="molecule type" value="Genomic_DNA"/>
</dbReference>
<dbReference type="PANTHER" id="PTHR31973:SF185">
    <property type="entry name" value="TRANSPOSASE, MUDR, PLANT, MULE TRANSPOSASE DOMAIN-CONTAINING PROTEIN"/>
    <property type="match status" value="1"/>
</dbReference>
<organism evidence="2 3">
    <name type="scientific">Lactuca sativa</name>
    <name type="common">Garden lettuce</name>
    <dbReference type="NCBI Taxonomy" id="4236"/>
    <lineage>
        <taxon>Eukaryota</taxon>
        <taxon>Viridiplantae</taxon>
        <taxon>Streptophyta</taxon>
        <taxon>Embryophyta</taxon>
        <taxon>Tracheophyta</taxon>
        <taxon>Spermatophyta</taxon>
        <taxon>Magnoliopsida</taxon>
        <taxon>eudicotyledons</taxon>
        <taxon>Gunneridae</taxon>
        <taxon>Pentapetalae</taxon>
        <taxon>asterids</taxon>
        <taxon>campanulids</taxon>
        <taxon>Asterales</taxon>
        <taxon>Asteraceae</taxon>
        <taxon>Cichorioideae</taxon>
        <taxon>Cichorieae</taxon>
        <taxon>Lactucinae</taxon>
        <taxon>Lactuca</taxon>
    </lineage>
</organism>